<dbReference type="EMBL" id="FN667742">
    <property type="protein sequence ID" value="CBJ91725.1"/>
    <property type="molecule type" value="Genomic_DNA"/>
</dbReference>
<evidence type="ECO:0000313" key="1">
    <source>
        <dbReference type="EMBL" id="CBJ91725.1"/>
    </source>
</evidence>
<dbReference type="AlphaFoldDB" id="D3VAV0"/>
<gene>
    <name evidence="1" type="ordered locus">XNC1_3694</name>
</gene>
<dbReference type="HOGENOM" id="CLU_2526716_0_0_6"/>
<dbReference type="Proteomes" id="UP000008075">
    <property type="component" value="Chromosome"/>
</dbReference>
<dbReference type="KEGG" id="xne:XNC1_3694"/>
<accession>D3VAV0</accession>
<evidence type="ECO:0000313" key="2">
    <source>
        <dbReference type="Proteomes" id="UP000008075"/>
    </source>
</evidence>
<organism evidence="1 2">
    <name type="scientific">Xenorhabdus nematophila (strain ATCC 19061 / DSM 3370 / CCUG 14189 / LMG 1036 / NCIMB 9965 / AN6)</name>
    <dbReference type="NCBI Taxonomy" id="406817"/>
    <lineage>
        <taxon>Bacteria</taxon>
        <taxon>Pseudomonadati</taxon>
        <taxon>Pseudomonadota</taxon>
        <taxon>Gammaproteobacteria</taxon>
        <taxon>Enterobacterales</taxon>
        <taxon>Morganellaceae</taxon>
        <taxon>Xenorhabdus</taxon>
    </lineage>
</organism>
<sequence length="84" mass="9285">MMAVFADFRWLVAVPKIRGAASRLLTRFFNAPPEGIVAVFPLLAAQRQDTGQLILAVPAGFSYKKPKGVPHTFEADKQPQFIDN</sequence>
<name>D3VAV0_XENNA</name>
<proteinExistence type="predicted"/>
<keyword evidence="2" id="KW-1185">Reference proteome</keyword>
<reference evidence="1 2" key="1">
    <citation type="journal article" date="2011" name="PLoS ONE">
        <title>The entomopathogenic bacterial endosymbionts xenorhabdus and photorhabdus: convergent lifestyles from divergent genomes.</title>
        <authorList>
            <person name="Chaston J.M."/>
            <person name="Suen G."/>
            <person name="Tucker S.L."/>
            <person name="Andersen A.W."/>
            <person name="Bhasin A."/>
            <person name="Bode E."/>
            <person name="Bode H.B."/>
            <person name="Brachmann A.O."/>
            <person name="Cowles C.E."/>
            <person name="Cowles K.N."/>
            <person name="Darby C."/>
            <person name="de Leon L."/>
            <person name="Drace K."/>
            <person name="Du Z."/>
            <person name="Givaudan A."/>
            <person name="Herbert Tran E.E."/>
            <person name="Jewell K.A."/>
            <person name="Knack J.J."/>
            <person name="Krasomil-Osterfeld K.C."/>
            <person name="Kukor R."/>
            <person name="Lanois A."/>
            <person name="Latreille P."/>
            <person name="Leimgruber N.K."/>
            <person name="Lipke C.M."/>
            <person name="Liu R."/>
            <person name="Lu X."/>
            <person name="Martens E.C."/>
            <person name="Marri P.R."/>
            <person name="Medigue C."/>
            <person name="Menard M.L."/>
            <person name="Miller N.M."/>
            <person name="Morales-Soto N."/>
            <person name="Norton S."/>
            <person name="Ogier J.C."/>
            <person name="Orchard S.S."/>
            <person name="Park D."/>
            <person name="Park Y."/>
            <person name="Qurollo B.A."/>
            <person name="Sugar D.R."/>
            <person name="Richards G.R."/>
            <person name="Rouy Z."/>
            <person name="Slominski B."/>
            <person name="Slominski K."/>
            <person name="Snyder H."/>
            <person name="Tjaden B.C."/>
            <person name="van der Hoeven R."/>
            <person name="Welch R.D."/>
            <person name="Wheeler C."/>
            <person name="Xiang B."/>
            <person name="Barbazuk B."/>
            <person name="Gaudriault S."/>
            <person name="Goodner B."/>
            <person name="Slater S.C."/>
            <person name="Forst S."/>
            <person name="Goldman B.S."/>
            <person name="Goodrich-Blair H."/>
        </authorList>
    </citation>
    <scope>NUCLEOTIDE SEQUENCE [LARGE SCALE GENOMIC DNA]</scope>
    <source>
        <strain evidence="2">ATCC 19061 / DSM 3370 / CCUG 14189 / LMG 1036 / NCIMB 9965 / AN6</strain>
    </source>
</reference>
<protein>
    <submittedName>
        <fullName evidence="1">Uncharacterized protein</fullName>
    </submittedName>
</protein>